<protein>
    <submittedName>
        <fullName evidence="2">Uncharacterized protein</fullName>
    </submittedName>
</protein>
<evidence type="ECO:0000313" key="2">
    <source>
        <dbReference type="EMBL" id="QCS43991.1"/>
    </source>
</evidence>
<dbReference type="AlphaFoldDB" id="A0A4P8WPG0"/>
<dbReference type="RefSeq" id="WP_138246441.1">
    <property type="nucleotide sequence ID" value="NZ_CP040330.1"/>
</dbReference>
<accession>A0A4P8WPG0</accession>
<dbReference type="GeneID" id="40267045"/>
<dbReference type="InterPro" id="IPR010916">
    <property type="entry name" value="TonB_box_CS"/>
</dbReference>
<evidence type="ECO:0000313" key="3">
    <source>
        <dbReference type="Proteomes" id="UP000302218"/>
    </source>
</evidence>
<proteinExistence type="predicted"/>
<dbReference type="Proteomes" id="UP000302218">
    <property type="component" value="Chromosome"/>
</dbReference>
<reference evidence="3" key="1">
    <citation type="submission" date="2019-05" db="EMBL/GenBank/DDBJ databases">
        <title>Genome sequence and methylation pattern of the halophilic Archaeon Natrinema versiforme BOL5-4.</title>
        <authorList>
            <person name="DasSarma P."/>
            <person name="Anton B.P."/>
            <person name="DasSarma S.L."/>
            <person name="Martinez F.L."/>
            <person name="Guzman D."/>
            <person name="Roberts R.J."/>
            <person name="DasSarma S."/>
        </authorList>
    </citation>
    <scope>NUCLEOTIDE SEQUENCE [LARGE SCALE GENOMIC DNA]</scope>
    <source>
        <strain evidence="3">BOL5-4</strain>
    </source>
</reference>
<dbReference type="PROSITE" id="PS00430">
    <property type="entry name" value="TONB_DEPENDENT_REC_1"/>
    <property type="match status" value="1"/>
</dbReference>
<feature type="compositionally biased region" description="Acidic residues" evidence="1">
    <location>
        <begin position="90"/>
        <end position="123"/>
    </location>
</feature>
<feature type="region of interest" description="Disordered" evidence="1">
    <location>
        <begin position="64"/>
        <end position="138"/>
    </location>
</feature>
<sequence length="138" mass="14713">MTRRRNRFGAVLVVAITIGLLATVAGTGAVAAAEEQSVEENVSQISERESINEVTQESLEVEAQNVVDDSQSDPLDDLDLSVDVPTDLGDVSEDPEEAPDDEAPTDAPEDSVETPEEPTDAPDDPFAGMPEWISDGLF</sequence>
<organism evidence="2 3">
    <name type="scientific">Natrinema versiforme</name>
    <dbReference type="NCBI Taxonomy" id="88724"/>
    <lineage>
        <taxon>Archaea</taxon>
        <taxon>Methanobacteriati</taxon>
        <taxon>Methanobacteriota</taxon>
        <taxon>Stenosarchaea group</taxon>
        <taxon>Halobacteria</taxon>
        <taxon>Halobacteriales</taxon>
        <taxon>Natrialbaceae</taxon>
        <taxon>Natrinema</taxon>
    </lineage>
</organism>
<name>A0A4P8WPG0_9EURY</name>
<evidence type="ECO:0000256" key="1">
    <source>
        <dbReference type="SAM" id="MobiDB-lite"/>
    </source>
</evidence>
<dbReference type="EMBL" id="CP040330">
    <property type="protein sequence ID" value="QCS43991.1"/>
    <property type="molecule type" value="Genomic_DNA"/>
</dbReference>
<feature type="compositionally biased region" description="Acidic residues" evidence="1">
    <location>
        <begin position="70"/>
        <end position="80"/>
    </location>
</feature>
<dbReference type="KEGG" id="nvr:FEJ81_17190"/>
<gene>
    <name evidence="2" type="ORF">FEJ81_17190</name>
</gene>